<reference evidence="3" key="1">
    <citation type="submission" date="2025-08" db="UniProtKB">
        <authorList>
            <consortium name="RefSeq"/>
        </authorList>
    </citation>
    <scope>IDENTIFICATION</scope>
</reference>
<gene>
    <name evidence="3" type="primary">LOC104599039</name>
</gene>
<evidence type="ECO:0000313" key="3">
    <source>
        <dbReference type="RefSeq" id="XP_010259711.1"/>
    </source>
</evidence>
<dbReference type="InterPro" id="IPR044730">
    <property type="entry name" value="RNase_H-like_dom_plant"/>
</dbReference>
<dbReference type="PROSITE" id="PS50879">
    <property type="entry name" value="RNASE_H_1"/>
    <property type="match status" value="1"/>
</dbReference>
<dbReference type="eggNOG" id="KOG1075">
    <property type="taxonomic scope" value="Eukaryota"/>
</dbReference>
<keyword evidence="2" id="KW-1185">Reference proteome</keyword>
<dbReference type="STRING" id="4432.A0A1U8AC44"/>
<dbReference type="InterPro" id="IPR002156">
    <property type="entry name" value="RNaseH_domain"/>
</dbReference>
<dbReference type="AlphaFoldDB" id="A0A1U8AC44"/>
<sequence>MEEFTDFSTDDMLRKWKEIASSISAKKTLNTTWNPPPPGFIELNFDGSSMKNPGPSGIGGGLRDENGNIIAMFSSSIGVGDSLRAQVLAALEGVQRAKDLKVKKLIVEGDSMVVVSWLKEDNSKL</sequence>
<dbReference type="InterPro" id="IPR012337">
    <property type="entry name" value="RNaseH-like_sf"/>
</dbReference>
<name>A0A1U8AC44_NELNU</name>
<proteinExistence type="predicted"/>
<protein>
    <submittedName>
        <fullName evidence="3">Uncharacterized protein LOC104599039</fullName>
    </submittedName>
</protein>
<dbReference type="PANTHER" id="PTHR47723:SF19">
    <property type="entry name" value="POLYNUCLEOTIDYL TRANSFERASE, RIBONUCLEASE H-LIKE SUPERFAMILY PROTEIN"/>
    <property type="match status" value="1"/>
</dbReference>
<dbReference type="InterPro" id="IPR053151">
    <property type="entry name" value="RNase_H-like"/>
</dbReference>
<dbReference type="GO" id="GO:0003676">
    <property type="term" value="F:nucleic acid binding"/>
    <property type="evidence" value="ECO:0007669"/>
    <property type="project" value="InterPro"/>
</dbReference>
<dbReference type="InParanoid" id="A0A1U8AC44"/>
<dbReference type="InterPro" id="IPR036397">
    <property type="entry name" value="RNaseH_sf"/>
</dbReference>
<organism evidence="2 3">
    <name type="scientific">Nelumbo nucifera</name>
    <name type="common">Sacred lotus</name>
    <dbReference type="NCBI Taxonomy" id="4432"/>
    <lineage>
        <taxon>Eukaryota</taxon>
        <taxon>Viridiplantae</taxon>
        <taxon>Streptophyta</taxon>
        <taxon>Embryophyta</taxon>
        <taxon>Tracheophyta</taxon>
        <taxon>Spermatophyta</taxon>
        <taxon>Magnoliopsida</taxon>
        <taxon>Proteales</taxon>
        <taxon>Nelumbonaceae</taxon>
        <taxon>Nelumbo</taxon>
    </lineage>
</organism>
<dbReference type="OrthoDB" id="2021186at2759"/>
<dbReference type="GeneID" id="104599039"/>
<dbReference type="Gene3D" id="3.30.420.10">
    <property type="entry name" value="Ribonuclease H-like superfamily/Ribonuclease H"/>
    <property type="match status" value="1"/>
</dbReference>
<accession>A0A1U8AC44</accession>
<evidence type="ECO:0000313" key="2">
    <source>
        <dbReference type="Proteomes" id="UP000189703"/>
    </source>
</evidence>
<dbReference type="Pfam" id="PF13456">
    <property type="entry name" value="RVT_3"/>
    <property type="match status" value="1"/>
</dbReference>
<evidence type="ECO:0000259" key="1">
    <source>
        <dbReference type="PROSITE" id="PS50879"/>
    </source>
</evidence>
<feature type="domain" description="RNase H type-1" evidence="1">
    <location>
        <begin position="37"/>
        <end position="125"/>
    </location>
</feature>
<dbReference type="SUPFAM" id="SSF53098">
    <property type="entry name" value="Ribonuclease H-like"/>
    <property type="match status" value="1"/>
</dbReference>
<dbReference type="RefSeq" id="XP_010259711.1">
    <property type="nucleotide sequence ID" value="XM_010261409.1"/>
</dbReference>
<dbReference type="KEGG" id="nnu:104599039"/>
<dbReference type="OMA" id="AHANTSW"/>
<dbReference type="GO" id="GO:0004523">
    <property type="term" value="F:RNA-DNA hybrid ribonuclease activity"/>
    <property type="evidence" value="ECO:0007669"/>
    <property type="project" value="InterPro"/>
</dbReference>
<dbReference type="Proteomes" id="UP000189703">
    <property type="component" value="Unplaced"/>
</dbReference>
<dbReference type="CDD" id="cd06222">
    <property type="entry name" value="RNase_H_like"/>
    <property type="match status" value="1"/>
</dbReference>
<dbReference type="PANTHER" id="PTHR47723">
    <property type="entry name" value="OS05G0353850 PROTEIN"/>
    <property type="match status" value="1"/>
</dbReference>